<sequence length="206" mass="22469">MAAHSPPQSIQTDIGALRTTGTLPWQLQRMIDRSTGSVVSISDGRITCHAHSSSWIIHSGKTRHITLTQPSYYLDSVHPKFIIVANGDTTSVSGSADITLTLSIILCSVLHKGYVCFSLKDLKLVTSPDVTFLEDRPYHSQPTDSPILPLLLRPSILITTNLSPLLPTPLPLNPHSSHTTPRKITPDSCVYSSSSFLCYSMGDALY</sequence>
<proteinExistence type="predicted"/>
<accession>A0AAP0GCH5</accession>
<reference evidence="1 2" key="1">
    <citation type="journal article" date="2022" name="Nat. Plants">
        <title>Genomes of leafy and leafless Platanthera orchids illuminate the evolution of mycoheterotrophy.</title>
        <authorList>
            <person name="Li M.H."/>
            <person name="Liu K.W."/>
            <person name="Li Z."/>
            <person name="Lu H.C."/>
            <person name="Ye Q.L."/>
            <person name="Zhang D."/>
            <person name="Wang J.Y."/>
            <person name="Li Y.F."/>
            <person name="Zhong Z.M."/>
            <person name="Liu X."/>
            <person name="Yu X."/>
            <person name="Liu D.K."/>
            <person name="Tu X.D."/>
            <person name="Liu B."/>
            <person name="Hao Y."/>
            <person name="Liao X.Y."/>
            <person name="Jiang Y.T."/>
            <person name="Sun W.H."/>
            <person name="Chen J."/>
            <person name="Chen Y.Q."/>
            <person name="Ai Y."/>
            <person name="Zhai J.W."/>
            <person name="Wu S.S."/>
            <person name="Zhou Z."/>
            <person name="Hsiao Y.Y."/>
            <person name="Wu W.L."/>
            <person name="Chen Y.Y."/>
            <person name="Lin Y.F."/>
            <person name="Hsu J.L."/>
            <person name="Li C.Y."/>
            <person name="Wang Z.W."/>
            <person name="Zhao X."/>
            <person name="Zhong W.Y."/>
            <person name="Ma X.K."/>
            <person name="Ma L."/>
            <person name="Huang J."/>
            <person name="Chen G.Z."/>
            <person name="Huang M.Z."/>
            <person name="Huang L."/>
            <person name="Peng D.H."/>
            <person name="Luo Y.B."/>
            <person name="Zou S.Q."/>
            <person name="Chen S.P."/>
            <person name="Lan S."/>
            <person name="Tsai W.C."/>
            <person name="Van de Peer Y."/>
            <person name="Liu Z.J."/>
        </authorList>
    </citation>
    <scope>NUCLEOTIDE SEQUENCE [LARGE SCALE GENOMIC DNA]</scope>
    <source>
        <strain evidence="1">Lor287</strain>
    </source>
</reference>
<evidence type="ECO:0000313" key="2">
    <source>
        <dbReference type="Proteomes" id="UP001418222"/>
    </source>
</evidence>
<evidence type="ECO:0000313" key="1">
    <source>
        <dbReference type="EMBL" id="KAK8951387.1"/>
    </source>
</evidence>
<dbReference type="AlphaFoldDB" id="A0AAP0GCH5"/>
<gene>
    <name evidence="1" type="ORF">KSP39_PZI003286</name>
</gene>
<comment type="caution">
    <text evidence="1">The sequence shown here is derived from an EMBL/GenBank/DDBJ whole genome shotgun (WGS) entry which is preliminary data.</text>
</comment>
<dbReference type="EMBL" id="JBBWWQ010000003">
    <property type="protein sequence ID" value="KAK8951387.1"/>
    <property type="molecule type" value="Genomic_DNA"/>
</dbReference>
<keyword evidence="2" id="KW-1185">Reference proteome</keyword>
<dbReference type="Proteomes" id="UP001418222">
    <property type="component" value="Unassembled WGS sequence"/>
</dbReference>
<protein>
    <submittedName>
        <fullName evidence="1">Uncharacterized protein</fullName>
    </submittedName>
</protein>
<name>A0AAP0GCH5_9ASPA</name>
<organism evidence="1 2">
    <name type="scientific">Platanthera zijinensis</name>
    <dbReference type="NCBI Taxonomy" id="2320716"/>
    <lineage>
        <taxon>Eukaryota</taxon>
        <taxon>Viridiplantae</taxon>
        <taxon>Streptophyta</taxon>
        <taxon>Embryophyta</taxon>
        <taxon>Tracheophyta</taxon>
        <taxon>Spermatophyta</taxon>
        <taxon>Magnoliopsida</taxon>
        <taxon>Liliopsida</taxon>
        <taxon>Asparagales</taxon>
        <taxon>Orchidaceae</taxon>
        <taxon>Orchidoideae</taxon>
        <taxon>Orchideae</taxon>
        <taxon>Orchidinae</taxon>
        <taxon>Platanthera</taxon>
    </lineage>
</organism>